<evidence type="ECO:0000256" key="5">
    <source>
        <dbReference type="ARBA" id="ARBA00023150"/>
    </source>
</evidence>
<sequence>MISVEEYTKSLTADVVALEMEVVPLVKACGRVLAAPLVAKLAVPPFANSAMDGFALHLSEEELSGCEGRSFPVVADIPAGSAPAPLPEGKAARIMTGAPIPEGATCVIPVEDTDSDPGPRPCPEQVTVQRAPRWLAHIRPAGEDITAGEVGIEAGTVLTPAAVATAVSIGYAEVQAYRRPRVAIVSTGSELTAPGQPLGPGQIPDSNSLLLAGLLPTWGAEVSGIFRATDTPDSFQSVLLEAAAVSDVVVTTGGVSAGAYDPVKELAASGQAELQFAKVNQQPGKPQGFGRIGSTKLVALPGNPVSVFVSATIHLRAVLAKLQGIDNAQLPMVQVPVSHAITFGGGRRRYVPVRIGDSAEFVHARGLGSHLVASLHRANALLVLPETGIDLQPGELCPALVLPTPLS</sequence>
<comment type="function">
    <text evidence="1 7">Catalyzes the insertion of molybdate into adenylated molybdopterin with the concomitant release of AMP.</text>
</comment>
<feature type="domain" description="MoaB/Mog" evidence="8">
    <location>
        <begin position="183"/>
        <end position="321"/>
    </location>
</feature>
<evidence type="ECO:0000256" key="7">
    <source>
        <dbReference type="RuleBase" id="RU365090"/>
    </source>
</evidence>
<dbReference type="RefSeq" id="WP_156191776.1">
    <property type="nucleotide sequence ID" value="NZ_CP046452.1"/>
</dbReference>
<keyword evidence="7" id="KW-0460">Magnesium</keyword>
<dbReference type="UniPathway" id="UPA00344"/>
<dbReference type="NCBIfam" id="NF045515">
    <property type="entry name" value="Glp_gephyrin"/>
    <property type="match status" value="1"/>
</dbReference>
<keyword evidence="7" id="KW-0479">Metal-binding</keyword>
<dbReference type="Gene3D" id="3.90.105.10">
    <property type="entry name" value="Molybdopterin biosynthesis moea protein, domain 2"/>
    <property type="match status" value="1"/>
</dbReference>
<dbReference type="CDD" id="cd00887">
    <property type="entry name" value="MoeA"/>
    <property type="match status" value="1"/>
</dbReference>
<comment type="cofactor">
    <cofactor evidence="7">
        <name>Mg(2+)</name>
        <dbReference type="ChEBI" id="CHEBI:18420"/>
    </cofactor>
</comment>
<dbReference type="InterPro" id="IPR005111">
    <property type="entry name" value="MoeA_C_domain_IV"/>
</dbReference>
<comment type="pathway">
    <text evidence="2 7">Cofactor biosynthesis; molybdopterin biosynthesis.</text>
</comment>
<dbReference type="GO" id="GO:0005829">
    <property type="term" value="C:cytosol"/>
    <property type="evidence" value="ECO:0007669"/>
    <property type="project" value="TreeGrafter"/>
</dbReference>
<keyword evidence="7 9" id="KW-0808">Transferase</keyword>
<organism evidence="9 10">
    <name type="scientific">Corynebacterium kalinowskii</name>
    <dbReference type="NCBI Taxonomy" id="2675216"/>
    <lineage>
        <taxon>Bacteria</taxon>
        <taxon>Bacillati</taxon>
        <taxon>Actinomycetota</taxon>
        <taxon>Actinomycetes</taxon>
        <taxon>Mycobacteriales</taxon>
        <taxon>Corynebacteriaceae</taxon>
        <taxon>Corynebacterium</taxon>
    </lineage>
</organism>
<dbReference type="Pfam" id="PF03453">
    <property type="entry name" value="MoeA_N"/>
    <property type="match status" value="1"/>
</dbReference>
<keyword evidence="5 7" id="KW-0501">Molybdenum cofactor biosynthesis</keyword>
<dbReference type="Gene3D" id="2.170.190.11">
    <property type="entry name" value="Molybdopterin biosynthesis moea protein, domain 3"/>
    <property type="match status" value="1"/>
</dbReference>
<dbReference type="NCBIfam" id="TIGR00177">
    <property type="entry name" value="molyb_syn"/>
    <property type="match status" value="1"/>
</dbReference>
<dbReference type="InterPro" id="IPR005110">
    <property type="entry name" value="MoeA_linker/N"/>
</dbReference>
<dbReference type="EMBL" id="CP046452">
    <property type="protein sequence ID" value="QGU01366.1"/>
    <property type="molecule type" value="Genomic_DNA"/>
</dbReference>
<protein>
    <recommendedName>
        <fullName evidence="7">Molybdopterin molybdenumtransferase</fullName>
        <ecNumber evidence="7">2.10.1.1</ecNumber>
    </recommendedName>
</protein>
<dbReference type="GO" id="GO:0061599">
    <property type="term" value="F:molybdopterin molybdotransferase activity"/>
    <property type="evidence" value="ECO:0007669"/>
    <property type="project" value="UniProtKB-UniRule"/>
</dbReference>
<evidence type="ECO:0000256" key="6">
    <source>
        <dbReference type="ARBA" id="ARBA00047317"/>
    </source>
</evidence>
<proteinExistence type="inferred from homology"/>
<dbReference type="EC" id="2.10.1.1" evidence="7"/>
<dbReference type="InterPro" id="IPR036688">
    <property type="entry name" value="MoeA_C_domain_IV_sf"/>
</dbReference>
<evidence type="ECO:0000313" key="10">
    <source>
        <dbReference type="Proteomes" id="UP000427071"/>
    </source>
</evidence>
<dbReference type="Gene3D" id="2.40.340.10">
    <property type="entry name" value="MoeA, C-terminal, domain IV"/>
    <property type="match status" value="1"/>
</dbReference>
<dbReference type="SUPFAM" id="SSF63867">
    <property type="entry name" value="MoeA C-terminal domain-like"/>
    <property type="match status" value="1"/>
</dbReference>
<dbReference type="Gene3D" id="3.40.980.10">
    <property type="entry name" value="MoaB/Mog-like domain"/>
    <property type="match status" value="1"/>
</dbReference>
<dbReference type="GO" id="GO:0006777">
    <property type="term" value="P:Mo-molybdopterin cofactor biosynthetic process"/>
    <property type="evidence" value="ECO:0007669"/>
    <property type="project" value="UniProtKB-UniRule"/>
</dbReference>
<comment type="catalytic activity">
    <reaction evidence="6">
        <text>adenylyl-molybdopterin + molybdate = Mo-molybdopterin + AMP + H(+)</text>
        <dbReference type="Rhea" id="RHEA:35047"/>
        <dbReference type="ChEBI" id="CHEBI:15378"/>
        <dbReference type="ChEBI" id="CHEBI:36264"/>
        <dbReference type="ChEBI" id="CHEBI:62727"/>
        <dbReference type="ChEBI" id="CHEBI:71302"/>
        <dbReference type="ChEBI" id="CHEBI:456215"/>
        <dbReference type="EC" id="2.10.1.1"/>
    </reaction>
</comment>
<evidence type="ECO:0000256" key="2">
    <source>
        <dbReference type="ARBA" id="ARBA00005046"/>
    </source>
</evidence>
<dbReference type="KEGG" id="ckw:CKALI_02380"/>
<dbReference type="Proteomes" id="UP000427071">
    <property type="component" value="Chromosome"/>
</dbReference>
<dbReference type="GO" id="GO:0046872">
    <property type="term" value="F:metal ion binding"/>
    <property type="evidence" value="ECO:0007669"/>
    <property type="project" value="UniProtKB-UniRule"/>
</dbReference>
<dbReference type="SUPFAM" id="SSF63882">
    <property type="entry name" value="MoeA N-terminal region -like"/>
    <property type="match status" value="1"/>
</dbReference>
<evidence type="ECO:0000256" key="4">
    <source>
        <dbReference type="ARBA" id="ARBA00022505"/>
    </source>
</evidence>
<comment type="similarity">
    <text evidence="3 7">Belongs to the MoeA family.</text>
</comment>
<dbReference type="InterPro" id="IPR036425">
    <property type="entry name" value="MoaB/Mog-like_dom_sf"/>
</dbReference>
<dbReference type="InterPro" id="IPR038987">
    <property type="entry name" value="MoeA-like"/>
</dbReference>
<accession>A0A6B8VRH6</accession>
<keyword evidence="4 7" id="KW-0500">Molybdenum</keyword>
<dbReference type="SMART" id="SM00852">
    <property type="entry name" value="MoCF_biosynth"/>
    <property type="match status" value="1"/>
</dbReference>
<gene>
    <name evidence="9" type="primary">moeA1</name>
    <name evidence="9" type="ORF">CKALI_02380</name>
</gene>
<reference evidence="10" key="1">
    <citation type="submission" date="2019-11" db="EMBL/GenBank/DDBJ databases">
        <title>Complete genome sequence of Corynebacterium kalinowskii 1959, a novel Corynebacterium species isolated from soil of a small paddock in Vilsendorf, Germany.</title>
        <authorList>
            <person name="Schaffert L."/>
            <person name="Ruwe M."/>
            <person name="Milse J."/>
            <person name="Hanuschka K."/>
            <person name="Ortseifen V."/>
            <person name="Droste J."/>
            <person name="Brandt D."/>
            <person name="Schlueter L."/>
            <person name="Kutter Y."/>
            <person name="Vinke S."/>
            <person name="Viehoefer P."/>
            <person name="Jacob L."/>
            <person name="Luebke N.-C."/>
            <person name="Schulte-Berndt E."/>
            <person name="Hain C."/>
            <person name="Linder M."/>
            <person name="Schmidt P."/>
            <person name="Wollenschlaeger L."/>
            <person name="Luttermann T."/>
            <person name="Thieme E."/>
            <person name="Hassa J."/>
            <person name="Haak M."/>
            <person name="Wittchen M."/>
            <person name="Mentz A."/>
            <person name="Persicke M."/>
            <person name="Busche T."/>
            <person name="Ruckert C."/>
        </authorList>
    </citation>
    <scope>NUCLEOTIDE SEQUENCE [LARGE SCALE GENOMIC DNA]</scope>
    <source>
        <strain evidence="10">1959</strain>
    </source>
</reference>
<evidence type="ECO:0000313" key="9">
    <source>
        <dbReference type="EMBL" id="QGU01366.1"/>
    </source>
</evidence>
<evidence type="ECO:0000256" key="3">
    <source>
        <dbReference type="ARBA" id="ARBA00010763"/>
    </source>
</evidence>
<evidence type="ECO:0000259" key="8">
    <source>
        <dbReference type="SMART" id="SM00852"/>
    </source>
</evidence>
<name>A0A6B8VRH6_9CORY</name>
<dbReference type="PANTHER" id="PTHR10192:SF5">
    <property type="entry name" value="GEPHYRIN"/>
    <property type="match status" value="1"/>
</dbReference>
<dbReference type="Pfam" id="PF00994">
    <property type="entry name" value="MoCF_biosynth"/>
    <property type="match status" value="1"/>
</dbReference>
<dbReference type="SUPFAM" id="SSF53218">
    <property type="entry name" value="Molybdenum cofactor biosynthesis proteins"/>
    <property type="match status" value="1"/>
</dbReference>
<dbReference type="AlphaFoldDB" id="A0A6B8VRH6"/>
<keyword evidence="10" id="KW-1185">Reference proteome</keyword>
<dbReference type="InterPro" id="IPR036135">
    <property type="entry name" value="MoeA_linker/N_sf"/>
</dbReference>
<evidence type="ECO:0000256" key="1">
    <source>
        <dbReference type="ARBA" id="ARBA00002901"/>
    </source>
</evidence>
<dbReference type="Pfam" id="PF03454">
    <property type="entry name" value="MoeA_C"/>
    <property type="match status" value="1"/>
</dbReference>
<dbReference type="PANTHER" id="PTHR10192">
    <property type="entry name" value="MOLYBDOPTERIN BIOSYNTHESIS PROTEIN"/>
    <property type="match status" value="1"/>
</dbReference>
<dbReference type="InterPro" id="IPR001453">
    <property type="entry name" value="MoaB/Mog_dom"/>
</dbReference>